<dbReference type="Pfam" id="PF12937">
    <property type="entry name" value="F-box-like"/>
    <property type="match status" value="1"/>
</dbReference>
<dbReference type="InterPro" id="IPR001810">
    <property type="entry name" value="F-box_dom"/>
</dbReference>
<dbReference type="InterPro" id="IPR036047">
    <property type="entry name" value="F-box-like_dom_sf"/>
</dbReference>
<dbReference type="SUPFAM" id="SSF81383">
    <property type="entry name" value="F-box domain"/>
    <property type="match status" value="1"/>
</dbReference>
<dbReference type="SMART" id="SM00256">
    <property type="entry name" value="FBOX"/>
    <property type="match status" value="1"/>
</dbReference>
<proteinExistence type="predicted"/>
<comment type="caution">
    <text evidence="2">The sequence shown here is derived from an EMBL/GenBank/DDBJ whole genome shotgun (WGS) entry which is preliminary data.</text>
</comment>
<evidence type="ECO:0000313" key="2">
    <source>
        <dbReference type="EMBL" id="OBZ85034.1"/>
    </source>
</evidence>
<dbReference type="AlphaFoldDB" id="A0A1C7NCF8"/>
<keyword evidence="3" id="KW-1185">Reference proteome</keyword>
<dbReference type="EMBL" id="LUGH01000441">
    <property type="protein sequence ID" value="OBZ85034.1"/>
    <property type="molecule type" value="Genomic_DNA"/>
</dbReference>
<organism evidence="2 3">
    <name type="scientific">Choanephora cucurbitarum</name>
    <dbReference type="NCBI Taxonomy" id="101091"/>
    <lineage>
        <taxon>Eukaryota</taxon>
        <taxon>Fungi</taxon>
        <taxon>Fungi incertae sedis</taxon>
        <taxon>Mucoromycota</taxon>
        <taxon>Mucoromycotina</taxon>
        <taxon>Mucoromycetes</taxon>
        <taxon>Mucorales</taxon>
        <taxon>Mucorineae</taxon>
        <taxon>Choanephoraceae</taxon>
        <taxon>Choanephoroideae</taxon>
        <taxon>Choanephora</taxon>
    </lineage>
</organism>
<dbReference type="InterPro" id="IPR032675">
    <property type="entry name" value="LRR_dom_sf"/>
</dbReference>
<dbReference type="SUPFAM" id="SSF52047">
    <property type="entry name" value="RNI-like"/>
    <property type="match status" value="1"/>
</dbReference>
<accession>A0A1C7NCF8</accession>
<dbReference type="OrthoDB" id="2216482at2759"/>
<evidence type="ECO:0000259" key="1">
    <source>
        <dbReference type="PROSITE" id="PS50181"/>
    </source>
</evidence>
<dbReference type="PROSITE" id="PS50181">
    <property type="entry name" value="FBOX"/>
    <property type="match status" value="1"/>
</dbReference>
<reference evidence="2 3" key="1">
    <citation type="submission" date="2016-03" db="EMBL/GenBank/DDBJ databases">
        <title>Choanephora cucurbitarum.</title>
        <authorList>
            <person name="Min B."/>
            <person name="Park H."/>
            <person name="Park J.-H."/>
            <person name="Shin H.-D."/>
            <person name="Choi I.-G."/>
        </authorList>
    </citation>
    <scope>NUCLEOTIDE SEQUENCE [LARGE SCALE GENOMIC DNA]</scope>
    <source>
        <strain evidence="2 3">KUS-F28377</strain>
    </source>
</reference>
<feature type="domain" description="F-box" evidence="1">
    <location>
        <begin position="1"/>
        <end position="44"/>
    </location>
</feature>
<evidence type="ECO:0000313" key="3">
    <source>
        <dbReference type="Proteomes" id="UP000093000"/>
    </source>
</evidence>
<sequence>MDQLPHEIIKLITAHLKFKEKLQLALASRSWYQILKQSDLYSEISTNEDPLALWCRIEYSQFAAQIGALSWHVRDLDQLAFFKVLSNLTNLRHLSWFGDEEGEPAFLEMDASFSLHKLQSVREHGAPFSVTCLLLANNVMANLTQLEYCQSYKGLQQVGSNTRQLSNLISVLTNAPYLQHLKLIGTMLSISLLEEIDTNTNSLKKMHLSDTQLLLDKAIDSISMRRKVNSLQFVPSTILETLIIEFDMDQIIESEVPSNMGLLTTYISQKYPNLSAFEMTCDDVEYYSPGELQFYGVLIARLLSTMAEIRHINFNMHTLNEAIIDAIEVHQPCKIDSVTLHVDSETVEDQLYLLSTSNIMKDRINSLKIISIDPDTDPTYIYARGFNSTLDSFSCLTSLNLVDKHRCAFFDICLMFVILRVAKGLKKLVVEHGFICFHKEKMEYFDRSFVLEELRIKEWTTMITAEPIDNTIASEEVVMELDNIHIFLEKIQYVIDAAPNLAIFEFTKADDIHADSYSTSRLEESWILNFQKQQNLTHIHFNIGTDMCLQNIISPNDHQSLPLREKAAYMCSLLAQ</sequence>
<dbReference type="Proteomes" id="UP000093000">
    <property type="component" value="Unassembled WGS sequence"/>
</dbReference>
<dbReference type="CDD" id="cd09917">
    <property type="entry name" value="F-box_SF"/>
    <property type="match status" value="1"/>
</dbReference>
<gene>
    <name evidence="2" type="ORF">A0J61_06919</name>
</gene>
<dbReference type="Gene3D" id="3.80.10.10">
    <property type="entry name" value="Ribonuclease Inhibitor"/>
    <property type="match status" value="1"/>
</dbReference>
<dbReference type="InParanoid" id="A0A1C7NCF8"/>
<name>A0A1C7NCF8_9FUNG</name>
<protein>
    <recommendedName>
        <fullName evidence="1">F-box domain-containing protein</fullName>
    </recommendedName>
</protein>